<evidence type="ECO:0000313" key="4">
    <source>
        <dbReference type="EMBL" id="TNC73469.1"/>
    </source>
</evidence>
<comment type="caution">
    <text evidence="4">The sequence shown here is derived from an EMBL/GenBank/DDBJ whole genome shotgun (WGS) entry which is preliminary data.</text>
</comment>
<comment type="similarity">
    <text evidence="2">Belongs to the bacterial solute-binding protein 1 family.</text>
</comment>
<organism evidence="4 5">
    <name type="scientific">Rubellimicrobium roseum</name>
    <dbReference type="NCBI Taxonomy" id="687525"/>
    <lineage>
        <taxon>Bacteria</taxon>
        <taxon>Pseudomonadati</taxon>
        <taxon>Pseudomonadota</taxon>
        <taxon>Alphaproteobacteria</taxon>
        <taxon>Rhodobacterales</taxon>
        <taxon>Roseobacteraceae</taxon>
        <taxon>Rubellimicrobium</taxon>
    </lineage>
</organism>
<comment type="subcellular location">
    <subcellularLocation>
        <location evidence="1">Periplasm</location>
    </subcellularLocation>
</comment>
<keyword evidence="5" id="KW-1185">Reference proteome</keyword>
<dbReference type="Proteomes" id="UP000305709">
    <property type="component" value="Unassembled WGS sequence"/>
</dbReference>
<dbReference type="InterPro" id="IPR006059">
    <property type="entry name" value="SBP"/>
</dbReference>
<reference evidence="4 5" key="1">
    <citation type="submission" date="2019-06" db="EMBL/GenBank/DDBJ databases">
        <authorList>
            <person name="Jiang L."/>
        </authorList>
    </citation>
    <scope>NUCLEOTIDE SEQUENCE [LARGE SCALE GENOMIC DNA]</scope>
    <source>
        <strain evidence="4 5">YIM 48858</strain>
    </source>
</reference>
<sequence>MRRAAALAPLMLGLVAASGAARAQEATGEITIWSWDIAAAALERVAQDFMAQNPGVTVTVEDLGNQQVFDRTLAGCAAGGADLPDIVSVENHEAEIFWAQFPDCFADLTTLGYDETAAGAFPEFKRTELMAGDAVYGMPWDSGPVVVFYRRDFYENAGVDPSTIATWDDFIAAGQKVQEANPGVSMTQGDLNGDTEWFRMLANEQGCGYFSNDAASITISQPGCVAALDTYKKLVDAGLVGAANWGEKISSNNAGTVASQLYGGWYEGTIRTGVPADQAGKWGVYQMPSVSADGARAANLGGSALAITSASDAPEAAFAYLQYALGSSEGQVTMLREFGLVPSLLTAVEDPYVQEASDFWGGQAVWQDVLATLPNINPSRGTPFFGDADAILRTVQTGFLNGEYESAQAALDDAASQIEAVTGLPVAAAQ</sequence>
<dbReference type="AlphaFoldDB" id="A0A5C4NM29"/>
<feature type="chain" id="PRO_5022671887" evidence="3">
    <location>
        <begin position="24"/>
        <end position="430"/>
    </location>
</feature>
<evidence type="ECO:0000256" key="1">
    <source>
        <dbReference type="ARBA" id="ARBA00004418"/>
    </source>
</evidence>
<dbReference type="Pfam" id="PF01547">
    <property type="entry name" value="SBP_bac_1"/>
    <property type="match status" value="1"/>
</dbReference>
<evidence type="ECO:0000256" key="3">
    <source>
        <dbReference type="SAM" id="SignalP"/>
    </source>
</evidence>
<proteinExistence type="inferred from homology"/>
<dbReference type="SUPFAM" id="SSF53850">
    <property type="entry name" value="Periplasmic binding protein-like II"/>
    <property type="match status" value="1"/>
</dbReference>
<evidence type="ECO:0000256" key="2">
    <source>
        <dbReference type="ARBA" id="ARBA00008520"/>
    </source>
</evidence>
<feature type="signal peptide" evidence="3">
    <location>
        <begin position="1"/>
        <end position="23"/>
    </location>
</feature>
<evidence type="ECO:0000313" key="5">
    <source>
        <dbReference type="Proteomes" id="UP000305709"/>
    </source>
</evidence>
<dbReference type="OrthoDB" id="2515046at2"/>
<dbReference type="InterPro" id="IPR050490">
    <property type="entry name" value="Bact_solute-bd_prot1"/>
</dbReference>
<keyword evidence="3" id="KW-0732">Signal</keyword>
<dbReference type="EMBL" id="VDFV01000004">
    <property type="protein sequence ID" value="TNC73469.1"/>
    <property type="molecule type" value="Genomic_DNA"/>
</dbReference>
<name>A0A5C4NM29_9RHOB</name>
<dbReference type="GO" id="GO:0042597">
    <property type="term" value="C:periplasmic space"/>
    <property type="evidence" value="ECO:0007669"/>
    <property type="project" value="UniProtKB-SubCell"/>
</dbReference>
<dbReference type="Gene3D" id="3.40.190.10">
    <property type="entry name" value="Periplasmic binding protein-like II"/>
    <property type="match status" value="1"/>
</dbReference>
<dbReference type="PANTHER" id="PTHR43649:SF32">
    <property type="entry name" value="SUGAR BINDING SECRETED PROTEIN"/>
    <property type="match status" value="1"/>
</dbReference>
<dbReference type="RefSeq" id="WP_139080792.1">
    <property type="nucleotide sequence ID" value="NZ_VDFV01000004.1"/>
</dbReference>
<dbReference type="PANTHER" id="PTHR43649">
    <property type="entry name" value="ARABINOSE-BINDING PROTEIN-RELATED"/>
    <property type="match status" value="1"/>
</dbReference>
<protein>
    <submittedName>
        <fullName evidence="4">Carbohydrate ABC transporter substrate-binding protein</fullName>
    </submittedName>
</protein>
<accession>A0A5C4NM29</accession>
<gene>
    <name evidence="4" type="ORF">FHG71_06400</name>
</gene>